<proteinExistence type="predicted"/>
<dbReference type="CDD" id="cd09272">
    <property type="entry name" value="RNase_HI_RT_Ty1"/>
    <property type="match status" value="1"/>
</dbReference>
<dbReference type="EMBL" id="BKCJ010010030">
    <property type="protein sequence ID" value="GEU89752.1"/>
    <property type="molecule type" value="Genomic_DNA"/>
</dbReference>
<reference evidence="3" key="1">
    <citation type="journal article" date="2019" name="Sci. Rep.">
        <title>Draft genome of Tanacetum cinerariifolium, the natural source of mosquito coil.</title>
        <authorList>
            <person name="Yamashiro T."/>
            <person name="Shiraishi A."/>
            <person name="Satake H."/>
            <person name="Nakayama K."/>
        </authorList>
    </citation>
    <scope>NUCLEOTIDE SEQUENCE</scope>
</reference>
<dbReference type="Pfam" id="PF07727">
    <property type="entry name" value="RVT_2"/>
    <property type="match status" value="1"/>
</dbReference>
<dbReference type="InterPro" id="IPR013103">
    <property type="entry name" value="RVT_2"/>
</dbReference>
<protein>
    <submittedName>
        <fullName evidence="3">Copia protein</fullName>
    </submittedName>
</protein>
<dbReference type="PANTHER" id="PTHR11439:SF483">
    <property type="entry name" value="PEPTIDE SYNTHASE GLIP-LIKE, PUTATIVE (AFU_ORTHOLOGUE AFUA_3G12920)-RELATED"/>
    <property type="match status" value="1"/>
</dbReference>
<evidence type="ECO:0000313" key="3">
    <source>
        <dbReference type="EMBL" id="GEU89752.1"/>
    </source>
</evidence>
<feature type="region of interest" description="Disordered" evidence="1">
    <location>
        <begin position="141"/>
        <end position="213"/>
    </location>
</feature>
<evidence type="ECO:0000259" key="2">
    <source>
        <dbReference type="Pfam" id="PF07727"/>
    </source>
</evidence>
<gene>
    <name evidence="3" type="ORF">Tci_061730</name>
</gene>
<sequence>METKDTLPSCSNSEAQQMQQIQDRAKKSCMTIEEKVYTSKASDASLIDTESSRTKSEEHDTSSRSGNDAHDDDTDIRPIYDEEPMAEVKITAEINVFAIGQHPTEQPEFNNEGEIVPIAEHPRNSKNDSCVTKFLKEVNSRAKVPSNKTPKRNKPVELISVAKKPERQIPKGHSAGTLNLSAGLIPQRQKESDYDNPDPVPQRQDVSSSADVHVPSKQELDLLFGPLYDEFFNAGSNPQDKQPTMNIQPTSAPSTPTYVHAKENNNNQAEEGEHIQDDEFTNPFYAPTQEEAESSSHNIGNSNVPTFNQPQVSEYLWTKDHPLKQVRGNPSRPVKTRRQLATDHEMCMFALTVSTAEPKNIKEEMADSAWIEAMQEELHQPNCKSQQSTSCSKGYAQEEGIDFEESFAPVARLEAIWIFIAYAAHKSFLIYQMDVKTAFLNGPLKEEVKCALEILHKHGMDKGQSVGTPMAMKPTLDADLSGNLVYQTDYRIKIRSLMYLTSTRPDIVQAVCFYARYQSRPTEKHLKEVKRIFRYLRGTVNMGLWYPKGSSFGLTAFSDPDHARCIDSCKSTFGGIQFLGEKLVSWMSKKQNCTTMSSVEAEYVALSASYAQVMWMKTQLQDYGFNYNKISLYCDSQSAIAISCNPVQHSRTKHIHTQYHFIKEQVENELEVLAKESA</sequence>
<name>A0A6L2NXJ8_TANCI</name>
<feature type="compositionally biased region" description="Basic and acidic residues" evidence="1">
    <location>
        <begin position="50"/>
        <end position="62"/>
    </location>
</feature>
<organism evidence="3">
    <name type="scientific">Tanacetum cinerariifolium</name>
    <name type="common">Dalmatian daisy</name>
    <name type="synonym">Chrysanthemum cinerariifolium</name>
    <dbReference type="NCBI Taxonomy" id="118510"/>
    <lineage>
        <taxon>Eukaryota</taxon>
        <taxon>Viridiplantae</taxon>
        <taxon>Streptophyta</taxon>
        <taxon>Embryophyta</taxon>
        <taxon>Tracheophyta</taxon>
        <taxon>Spermatophyta</taxon>
        <taxon>Magnoliopsida</taxon>
        <taxon>eudicotyledons</taxon>
        <taxon>Gunneridae</taxon>
        <taxon>Pentapetalae</taxon>
        <taxon>asterids</taxon>
        <taxon>campanulids</taxon>
        <taxon>Asterales</taxon>
        <taxon>Asteraceae</taxon>
        <taxon>Asteroideae</taxon>
        <taxon>Anthemideae</taxon>
        <taxon>Anthemidinae</taxon>
        <taxon>Tanacetum</taxon>
    </lineage>
</organism>
<accession>A0A6L2NXJ8</accession>
<comment type="caution">
    <text evidence="3">The sequence shown here is derived from an EMBL/GenBank/DDBJ whole genome shotgun (WGS) entry which is preliminary data.</text>
</comment>
<dbReference type="PANTHER" id="PTHR11439">
    <property type="entry name" value="GAG-POL-RELATED RETROTRANSPOSON"/>
    <property type="match status" value="1"/>
</dbReference>
<feature type="domain" description="Reverse transcriptase Ty1/copia-type" evidence="2">
    <location>
        <begin position="386"/>
        <end position="448"/>
    </location>
</feature>
<dbReference type="AlphaFoldDB" id="A0A6L2NXJ8"/>
<feature type="region of interest" description="Disordered" evidence="1">
    <location>
        <begin position="1"/>
        <end position="78"/>
    </location>
</feature>
<evidence type="ECO:0000256" key="1">
    <source>
        <dbReference type="SAM" id="MobiDB-lite"/>
    </source>
</evidence>
<feature type="compositionally biased region" description="Polar residues" evidence="1">
    <location>
        <begin position="1"/>
        <end position="22"/>
    </location>
</feature>